<dbReference type="GO" id="GO:0016168">
    <property type="term" value="F:chlorophyll binding"/>
    <property type="evidence" value="ECO:0007669"/>
    <property type="project" value="UniProtKB-KW"/>
</dbReference>
<dbReference type="InterPro" id="IPR036001">
    <property type="entry name" value="PS_II_antenna-like_sf"/>
</dbReference>
<evidence type="ECO:0000256" key="4">
    <source>
        <dbReference type="ARBA" id="ARBA00022692"/>
    </source>
</evidence>
<keyword evidence="6" id="KW-0157">Chromophore</keyword>
<evidence type="ECO:0000313" key="11">
    <source>
        <dbReference type="EMBL" id="RWR97920.1"/>
    </source>
</evidence>
<evidence type="ECO:0000256" key="2">
    <source>
        <dbReference type="ARBA" id="ARBA00022494"/>
    </source>
</evidence>
<feature type="compositionally biased region" description="Basic and acidic residues" evidence="9">
    <location>
        <begin position="168"/>
        <end position="182"/>
    </location>
</feature>
<evidence type="ECO:0000256" key="3">
    <source>
        <dbReference type="ARBA" id="ARBA00022531"/>
    </source>
</evidence>
<organism evidence="11 12">
    <name type="scientific">Cinnamomum micranthum f. kanehirae</name>
    <dbReference type="NCBI Taxonomy" id="337451"/>
    <lineage>
        <taxon>Eukaryota</taxon>
        <taxon>Viridiplantae</taxon>
        <taxon>Streptophyta</taxon>
        <taxon>Embryophyta</taxon>
        <taxon>Tracheophyta</taxon>
        <taxon>Spermatophyta</taxon>
        <taxon>Magnoliopsida</taxon>
        <taxon>Magnoliidae</taxon>
        <taxon>Laurales</taxon>
        <taxon>Lauraceae</taxon>
        <taxon>Cinnamomum</taxon>
    </lineage>
</organism>
<keyword evidence="3" id="KW-0602">Photosynthesis</keyword>
<evidence type="ECO:0000256" key="10">
    <source>
        <dbReference type="SAM" id="Phobius"/>
    </source>
</evidence>
<feature type="region of interest" description="Disordered" evidence="9">
    <location>
        <begin position="153"/>
        <end position="183"/>
    </location>
</feature>
<evidence type="ECO:0000256" key="6">
    <source>
        <dbReference type="ARBA" id="ARBA00022991"/>
    </source>
</evidence>
<dbReference type="GO" id="GO:0009767">
    <property type="term" value="P:photosynthetic electron transport chain"/>
    <property type="evidence" value="ECO:0007669"/>
    <property type="project" value="InterPro"/>
</dbReference>
<dbReference type="GO" id="GO:0009523">
    <property type="term" value="C:photosystem II"/>
    <property type="evidence" value="ECO:0007669"/>
    <property type="project" value="UniProtKB-KW"/>
</dbReference>
<evidence type="ECO:0000256" key="8">
    <source>
        <dbReference type="ARBA" id="ARBA00023276"/>
    </source>
</evidence>
<gene>
    <name evidence="11" type="ORF">CKAN_02739100</name>
</gene>
<proteinExistence type="predicted"/>
<reference evidence="11 12" key="1">
    <citation type="journal article" date="2019" name="Nat. Plants">
        <title>Stout camphor tree genome fills gaps in understanding of flowering plant genome evolution.</title>
        <authorList>
            <person name="Chaw S.M."/>
            <person name="Liu Y.C."/>
            <person name="Wu Y.W."/>
            <person name="Wang H.Y."/>
            <person name="Lin C.I."/>
            <person name="Wu C.S."/>
            <person name="Ke H.M."/>
            <person name="Chang L.Y."/>
            <person name="Hsu C.Y."/>
            <person name="Yang H.T."/>
            <person name="Sudianto E."/>
            <person name="Hsu M.H."/>
            <person name="Wu K.P."/>
            <person name="Wang L.N."/>
            <person name="Leebens-Mack J.H."/>
            <person name="Tsai I.J."/>
        </authorList>
    </citation>
    <scope>NUCLEOTIDE SEQUENCE [LARGE SCALE GENOMIC DNA]</scope>
    <source>
        <strain evidence="12">cv. Chaw 1501</strain>
        <tissue evidence="11">Young leaves</tissue>
    </source>
</reference>
<feature type="transmembrane region" description="Helical" evidence="10">
    <location>
        <begin position="6"/>
        <end position="25"/>
    </location>
</feature>
<evidence type="ECO:0000256" key="9">
    <source>
        <dbReference type="SAM" id="MobiDB-lite"/>
    </source>
</evidence>
<keyword evidence="12" id="KW-1185">Reference proteome</keyword>
<keyword evidence="5 10" id="KW-1133">Transmembrane helix</keyword>
<evidence type="ECO:0000256" key="7">
    <source>
        <dbReference type="ARBA" id="ARBA00023136"/>
    </source>
</evidence>
<sequence>MTTILGIHLIFVGIGAFLLVLKALYFGGVYEPGLPGGEINLTLAEFIFGYLLKSPFGGEGWIVSVDDLEDIMETRMVRFHLYTWLEFGSMRNPKTFCMGSPSICMVSAMSASGRAEPAWRGAPRAAGAELCHRPRAGECSRARAHEPMNAAQALTTKHQAKPTAGAEPRAESRYSSLSEERANGCPRPAWNVAIFEKYT</sequence>
<evidence type="ECO:0000313" key="12">
    <source>
        <dbReference type="Proteomes" id="UP000283530"/>
    </source>
</evidence>
<dbReference type="EMBL" id="QPKB01000217">
    <property type="protein sequence ID" value="RWR97920.1"/>
    <property type="molecule type" value="Genomic_DNA"/>
</dbReference>
<comment type="subcellular location">
    <subcellularLocation>
        <location evidence="1">Membrane</location>
        <topology evidence="1">Multi-pass membrane protein</topology>
    </subcellularLocation>
</comment>
<dbReference type="SUPFAM" id="SSF161077">
    <property type="entry name" value="Photosystem II antenna protein-like"/>
    <property type="match status" value="1"/>
</dbReference>
<dbReference type="Pfam" id="PF00421">
    <property type="entry name" value="PSII"/>
    <property type="match status" value="1"/>
</dbReference>
<accession>A0A3S3RCN9</accession>
<dbReference type="Proteomes" id="UP000283530">
    <property type="component" value="Unassembled WGS sequence"/>
</dbReference>
<keyword evidence="2" id="KW-0148">Chlorophyll</keyword>
<comment type="caution">
    <text evidence="11">The sequence shown here is derived from an EMBL/GenBank/DDBJ whole genome shotgun (WGS) entry which is preliminary data.</text>
</comment>
<keyword evidence="7 10" id="KW-0472">Membrane</keyword>
<protein>
    <submittedName>
        <fullName evidence="11">Photosystem II CP43 chlorophyll apoprotein chloroplast</fullName>
    </submittedName>
</protein>
<evidence type="ECO:0000256" key="1">
    <source>
        <dbReference type="ARBA" id="ARBA00004141"/>
    </source>
</evidence>
<dbReference type="STRING" id="337451.A0A3S3RCN9"/>
<dbReference type="AlphaFoldDB" id="A0A3S3RCN9"/>
<dbReference type="InterPro" id="IPR000932">
    <property type="entry name" value="PS_antenna-like"/>
</dbReference>
<name>A0A3S3RCN9_9MAGN</name>
<keyword evidence="4 10" id="KW-0812">Transmembrane</keyword>
<evidence type="ECO:0000256" key="5">
    <source>
        <dbReference type="ARBA" id="ARBA00022989"/>
    </source>
</evidence>
<keyword evidence="8" id="KW-0604">Photosystem II</keyword>
<dbReference type="OrthoDB" id="1926060at2759"/>